<dbReference type="InParanoid" id="A0A0C3BR61"/>
<name>A0A0C3BR61_PILCF</name>
<sequence>MAALPGKFYVAVSTSLTVMLKALLCDSNHGQWFEYYQKNIHINARAVSELLRSSDPTDVVVTRVGEILRQSIYIGRLANRDRVLLHIPRILLSASAEFEEARASNKQPQLDRISADDERIKSSPWYRAEGRILPPQRSLTVIRIPPRPHHHIAPSAVAESDCSTCQQLHIPCTRSNPSACDQCHKSHVHCSLVPSSVIINVGPQHTQTEHNDAINRNPPRLGEDELTRWIASIENRLAALEKTLGSMRTEVKTATHGTSLSEDIIRR</sequence>
<evidence type="ECO:0008006" key="3">
    <source>
        <dbReference type="Google" id="ProtNLM"/>
    </source>
</evidence>
<dbReference type="SUPFAM" id="SSF57701">
    <property type="entry name" value="Zn2/Cys6 DNA-binding domain"/>
    <property type="match status" value="1"/>
</dbReference>
<keyword evidence="2" id="KW-1185">Reference proteome</keyword>
<dbReference type="Proteomes" id="UP000054166">
    <property type="component" value="Unassembled WGS sequence"/>
</dbReference>
<evidence type="ECO:0000313" key="2">
    <source>
        <dbReference type="Proteomes" id="UP000054166"/>
    </source>
</evidence>
<dbReference type="GO" id="GO:0008270">
    <property type="term" value="F:zinc ion binding"/>
    <property type="evidence" value="ECO:0007669"/>
    <property type="project" value="InterPro"/>
</dbReference>
<organism evidence="1 2">
    <name type="scientific">Piloderma croceum (strain F 1598)</name>
    <dbReference type="NCBI Taxonomy" id="765440"/>
    <lineage>
        <taxon>Eukaryota</taxon>
        <taxon>Fungi</taxon>
        <taxon>Dikarya</taxon>
        <taxon>Basidiomycota</taxon>
        <taxon>Agaricomycotina</taxon>
        <taxon>Agaricomycetes</taxon>
        <taxon>Agaricomycetidae</taxon>
        <taxon>Atheliales</taxon>
        <taxon>Atheliaceae</taxon>
        <taxon>Piloderma</taxon>
    </lineage>
</organism>
<dbReference type="HOGENOM" id="CLU_1042482_0_0_1"/>
<dbReference type="GO" id="GO:0000981">
    <property type="term" value="F:DNA-binding transcription factor activity, RNA polymerase II-specific"/>
    <property type="evidence" value="ECO:0007669"/>
    <property type="project" value="InterPro"/>
</dbReference>
<dbReference type="InterPro" id="IPR036864">
    <property type="entry name" value="Zn2-C6_fun-type_DNA-bd_sf"/>
</dbReference>
<dbReference type="EMBL" id="KN833007">
    <property type="protein sequence ID" value="KIM79807.1"/>
    <property type="molecule type" value="Genomic_DNA"/>
</dbReference>
<proteinExistence type="predicted"/>
<evidence type="ECO:0000313" key="1">
    <source>
        <dbReference type="EMBL" id="KIM79807.1"/>
    </source>
</evidence>
<reference evidence="1 2" key="1">
    <citation type="submission" date="2014-04" db="EMBL/GenBank/DDBJ databases">
        <authorList>
            <consortium name="DOE Joint Genome Institute"/>
            <person name="Kuo A."/>
            <person name="Tarkka M."/>
            <person name="Buscot F."/>
            <person name="Kohler A."/>
            <person name="Nagy L.G."/>
            <person name="Floudas D."/>
            <person name="Copeland A."/>
            <person name="Barry K.W."/>
            <person name="Cichocki N."/>
            <person name="Veneault-Fourrey C."/>
            <person name="LaButti K."/>
            <person name="Lindquist E.A."/>
            <person name="Lipzen A."/>
            <person name="Lundell T."/>
            <person name="Morin E."/>
            <person name="Murat C."/>
            <person name="Sun H."/>
            <person name="Tunlid A."/>
            <person name="Henrissat B."/>
            <person name="Grigoriev I.V."/>
            <person name="Hibbett D.S."/>
            <person name="Martin F."/>
            <person name="Nordberg H.P."/>
            <person name="Cantor M.N."/>
            <person name="Hua S.X."/>
        </authorList>
    </citation>
    <scope>NUCLEOTIDE SEQUENCE [LARGE SCALE GENOMIC DNA]</scope>
    <source>
        <strain evidence="1 2">F 1598</strain>
    </source>
</reference>
<gene>
    <name evidence="1" type="ORF">PILCRDRAFT_545502</name>
</gene>
<dbReference type="AlphaFoldDB" id="A0A0C3BR61"/>
<dbReference type="Gene3D" id="4.10.240.10">
    <property type="entry name" value="Zn(2)-C6 fungal-type DNA-binding domain"/>
    <property type="match status" value="1"/>
</dbReference>
<accession>A0A0C3BR61</accession>
<protein>
    <recommendedName>
        <fullName evidence="3">Zn(2)-C6 fungal-type domain-containing protein</fullName>
    </recommendedName>
</protein>
<reference evidence="2" key="2">
    <citation type="submission" date="2015-01" db="EMBL/GenBank/DDBJ databases">
        <title>Evolutionary Origins and Diversification of the Mycorrhizal Mutualists.</title>
        <authorList>
            <consortium name="DOE Joint Genome Institute"/>
            <consortium name="Mycorrhizal Genomics Consortium"/>
            <person name="Kohler A."/>
            <person name="Kuo A."/>
            <person name="Nagy L.G."/>
            <person name="Floudas D."/>
            <person name="Copeland A."/>
            <person name="Barry K.W."/>
            <person name="Cichocki N."/>
            <person name="Veneault-Fourrey C."/>
            <person name="LaButti K."/>
            <person name="Lindquist E.A."/>
            <person name="Lipzen A."/>
            <person name="Lundell T."/>
            <person name="Morin E."/>
            <person name="Murat C."/>
            <person name="Riley R."/>
            <person name="Ohm R."/>
            <person name="Sun H."/>
            <person name="Tunlid A."/>
            <person name="Henrissat B."/>
            <person name="Grigoriev I.V."/>
            <person name="Hibbett D.S."/>
            <person name="Martin F."/>
        </authorList>
    </citation>
    <scope>NUCLEOTIDE SEQUENCE [LARGE SCALE GENOMIC DNA]</scope>
    <source>
        <strain evidence="2">F 1598</strain>
    </source>
</reference>